<evidence type="ECO:0000313" key="2">
    <source>
        <dbReference type="Proteomes" id="UP000886523"/>
    </source>
</evidence>
<keyword evidence="2" id="KW-1185">Reference proteome</keyword>
<organism evidence="1 2">
    <name type="scientific">Hydnum rufescens UP504</name>
    <dbReference type="NCBI Taxonomy" id="1448309"/>
    <lineage>
        <taxon>Eukaryota</taxon>
        <taxon>Fungi</taxon>
        <taxon>Dikarya</taxon>
        <taxon>Basidiomycota</taxon>
        <taxon>Agaricomycotina</taxon>
        <taxon>Agaricomycetes</taxon>
        <taxon>Cantharellales</taxon>
        <taxon>Hydnaceae</taxon>
        <taxon>Hydnum</taxon>
    </lineage>
</organism>
<feature type="non-terminal residue" evidence="1">
    <location>
        <position position="61"/>
    </location>
</feature>
<evidence type="ECO:0000313" key="1">
    <source>
        <dbReference type="EMBL" id="KAF9506093.1"/>
    </source>
</evidence>
<dbReference type="AlphaFoldDB" id="A0A9P6DPA2"/>
<dbReference type="EMBL" id="MU129124">
    <property type="protein sequence ID" value="KAF9506093.1"/>
    <property type="molecule type" value="Genomic_DNA"/>
</dbReference>
<accession>A0A9P6DPA2</accession>
<reference evidence="1" key="1">
    <citation type="journal article" date="2020" name="Nat. Commun.">
        <title>Large-scale genome sequencing of mycorrhizal fungi provides insights into the early evolution of symbiotic traits.</title>
        <authorList>
            <person name="Miyauchi S."/>
            <person name="Kiss E."/>
            <person name="Kuo A."/>
            <person name="Drula E."/>
            <person name="Kohler A."/>
            <person name="Sanchez-Garcia M."/>
            <person name="Morin E."/>
            <person name="Andreopoulos B."/>
            <person name="Barry K.W."/>
            <person name="Bonito G."/>
            <person name="Buee M."/>
            <person name="Carver A."/>
            <person name="Chen C."/>
            <person name="Cichocki N."/>
            <person name="Clum A."/>
            <person name="Culley D."/>
            <person name="Crous P.W."/>
            <person name="Fauchery L."/>
            <person name="Girlanda M."/>
            <person name="Hayes R.D."/>
            <person name="Keri Z."/>
            <person name="LaButti K."/>
            <person name="Lipzen A."/>
            <person name="Lombard V."/>
            <person name="Magnuson J."/>
            <person name="Maillard F."/>
            <person name="Murat C."/>
            <person name="Nolan M."/>
            <person name="Ohm R.A."/>
            <person name="Pangilinan J."/>
            <person name="Pereira M.F."/>
            <person name="Perotto S."/>
            <person name="Peter M."/>
            <person name="Pfister S."/>
            <person name="Riley R."/>
            <person name="Sitrit Y."/>
            <person name="Stielow J.B."/>
            <person name="Szollosi G."/>
            <person name="Zifcakova L."/>
            <person name="Stursova M."/>
            <person name="Spatafora J.W."/>
            <person name="Tedersoo L."/>
            <person name="Vaario L.M."/>
            <person name="Yamada A."/>
            <person name="Yan M."/>
            <person name="Wang P."/>
            <person name="Xu J."/>
            <person name="Bruns T."/>
            <person name="Baldrian P."/>
            <person name="Vilgalys R."/>
            <person name="Dunand C."/>
            <person name="Henrissat B."/>
            <person name="Grigoriev I.V."/>
            <person name="Hibbett D."/>
            <person name="Nagy L.G."/>
            <person name="Martin F.M."/>
        </authorList>
    </citation>
    <scope>NUCLEOTIDE SEQUENCE</scope>
    <source>
        <strain evidence="1">UP504</strain>
    </source>
</reference>
<comment type="caution">
    <text evidence="1">The sequence shown here is derived from an EMBL/GenBank/DDBJ whole genome shotgun (WGS) entry which is preliminary data.</text>
</comment>
<sequence length="61" mass="6963">MRKSSGQIDNNAQSRPELIPRLLPVQRLVDHWQSDCRPGDNRGSGLDSNWRISAGGRIYRM</sequence>
<proteinExistence type="predicted"/>
<name>A0A9P6DPA2_9AGAM</name>
<gene>
    <name evidence="1" type="ORF">BS47DRAFT_1353316</name>
</gene>
<protein>
    <submittedName>
        <fullName evidence="1">Uncharacterized protein</fullName>
    </submittedName>
</protein>
<dbReference type="Proteomes" id="UP000886523">
    <property type="component" value="Unassembled WGS sequence"/>
</dbReference>